<feature type="compositionally biased region" description="Basic and acidic residues" evidence="1">
    <location>
        <begin position="1224"/>
        <end position="1237"/>
    </location>
</feature>
<evidence type="ECO:0000256" key="1">
    <source>
        <dbReference type="SAM" id="MobiDB-lite"/>
    </source>
</evidence>
<dbReference type="InterPro" id="IPR052895">
    <property type="entry name" value="HetReg/Transcr_Mod"/>
</dbReference>
<organism evidence="3 4">
    <name type="scientific">Venturia inaequalis</name>
    <name type="common">Apple scab fungus</name>
    <dbReference type="NCBI Taxonomy" id="5025"/>
    <lineage>
        <taxon>Eukaryota</taxon>
        <taxon>Fungi</taxon>
        <taxon>Dikarya</taxon>
        <taxon>Ascomycota</taxon>
        <taxon>Pezizomycotina</taxon>
        <taxon>Dothideomycetes</taxon>
        <taxon>Pleosporomycetidae</taxon>
        <taxon>Venturiales</taxon>
        <taxon>Venturiaceae</taxon>
        <taxon>Venturia</taxon>
    </lineage>
</organism>
<evidence type="ECO:0000259" key="2">
    <source>
        <dbReference type="Pfam" id="PF06985"/>
    </source>
</evidence>
<sequence length="1237" mass="140213">MVNPTFEYDAVGSTHFRILTLLPGELEDSLKCKVDTVPFDGDKVPYEAISYAWHQHQSEPPTNQFCAISCQQGEHEGFIDITPNLREALLQFRYPDRSRSIWVDSICIDQKNLEERSLQVQRMATIYRQAEKVLIWLGNDDGFAGPAFESLRMMADGKHSHFQKNTEPLGRLSQRSWFRRAWVIQEVVKARRAFVVCGKHTLKFGTLQTGFDAIRTRLDRGGTDMLNDQESQHQAERLIPAMLLCQSVSHCIHYSKHGKRWGSRNTNSRSLKPSASKVVQFGLLLHNLRHCEATDARDKVYAFLGLSFKPLAMLQADYSVSVEELYTDVAITILGSGDLEALSLLYFVQTSNKHQTPINSASLPSWVPDWRHKAKMVTLGMSNIVRATGNAQHPVVSFSNRRAISILGIRLSRIAHITYFAESASTVFQADTFSVQGPDVVQGWVNDQPKDKKYPASNLPYSEAYKMLRQGDWNTCTRVLPKQHLHMKLPNRTVPNITHAPSSTWNGLALKHGHVLVLTDDERLGWVPSAARVGDEVCLLFGAKVPFVIREVRQGVYNLVGGALIYGIMHGEAMPDHQRNDFTTGMSATRETDGDNICTNKIRQRIGTGRLPPKHYSRDIRNFIAKTAKKRREHHGRRAEFRYHDWVVGDEDVARFEKDLEKPCGPDNGVSRGKKLLPEHVASFPIHVLDQKLPAPKLDATSPIDAPIAHYINKLFYEPAEGGLGPWVSDSSKPENDFLDMQGQCPLISNAPLVMDCNRRLPIVEMTQPMPWQSVTNPYQSLELLDGLDLCPKYETMPEARVFTLMFLLHQALKQYTKDDTLKTRLGDIFAGLPSHTQTFAKNVLWVDSSFDYGSVDLLSYQIEQVEEQVNEKARSALQEVFSTEILAEHISLEIIRTGHEKYHYWSFMHSCSEELFQRIVQDQNDLVAESLSVVYGPRGPPTQLQDTVRRLIKTHAFYGMDNEELVAAVRTSTFARGAPNMRDMSQRINEIVFGQNKHKIGGADPAAHLLSLAHGHTTRALLGSDTFISGTCYDYNKFVEERMSNLNEFKEKIWEHLISLLDPEKVLSSEELKLVLELIRMLLDIHAYSPRLHGSLDMIRISWVELERHLTVPSAVLTYPSSPSHHVYNSAHLRHPGFNDLVTCCDCGMGPYIIFTYEASLHKQLSEISETDSGAISSFDNELKDLEEESNSEYSRLVLARLVRRKRIHLEDDSSPLPETTESDDRRKFPRLDPGV</sequence>
<name>A0A8H3Z3B3_VENIN</name>
<dbReference type="EMBL" id="WNWQ01000098">
    <property type="protein sequence ID" value="KAE9979167.1"/>
    <property type="molecule type" value="Genomic_DNA"/>
</dbReference>
<protein>
    <recommendedName>
        <fullName evidence="2">Heterokaryon incompatibility domain-containing protein</fullName>
    </recommendedName>
</protein>
<evidence type="ECO:0000313" key="4">
    <source>
        <dbReference type="Proteomes" id="UP000433883"/>
    </source>
</evidence>
<gene>
    <name evidence="3" type="ORF">BLS_010099</name>
</gene>
<dbReference type="Pfam" id="PF06985">
    <property type="entry name" value="HET"/>
    <property type="match status" value="1"/>
</dbReference>
<dbReference type="Proteomes" id="UP000433883">
    <property type="component" value="Unassembled WGS sequence"/>
</dbReference>
<dbReference type="Pfam" id="PF26639">
    <property type="entry name" value="Het-6_barrel"/>
    <property type="match status" value="1"/>
</dbReference>
<dbReference type="AlphaFoldDB" id="A0A8H3Z3B3"/>
<feature type="region of interest" description="Disordered" evidence="1">
    <location>
        <begin position="1211"/>
        <end position="1237"/>
    </location>
</feature>
<dbReference type="InterPro" id="IPR010730">
    <property type="entry name" value="HET"/>
</dbReference>
<feature type="domain" description="Heterokaryon incompatibility" evidence="2">
    <location>
        <begin position="46"/>
        <end position="186"/>
    </location>
</feature>
<comment type="caution">
    <text evidence="3">The sequence shown here is derived from an EMBL/GenBank/DDBJ whole genome shotgun (WGS) entry which is preliminary data.</text>
</comment>
<dbReference type="PANTHER" id="PTHR24148">
    <property type="entry name" value="ANKYRIN REPEAT DOMAIN-CONTAINING PROTEIN 39 HOMOLOG-RELATED"/>
    <property type="match status" value="1"/>
</dbReference>
<proteinExistence type="predicted"/>
<reference evidence="3 4" key="1">
    <citation type="submission" date="2019-11" db="EMBL/GenBank/DDBJ databases">
        <title>Venturia inaequalis Genome Resource.</title>
        <authorList>
            <person name="Lichtner F.J."/>
        </authorList>
    </citation>
    <scope>NUCLEOTIDE SEQUENCE [LARGE SCALE GENOMIC DNA]</scope>
    <source>
        <strain evidence="3">Bline_iso_100314</strain>
    </source>
</reference>
<dbReference type="PANTHER" id="PTHR24148:SF64">
    <property type="entry name" value="HETEROKARYON INCOMPATIBILITY DOMAIN-CONTAINING PROTEIN"/>
    <property type="match status" value="1"/>
</dbReference>
<accession>A0A8H3Z3B3</accession>
<evidence type="ECO:0000313" key="3">
    <source>
        <dbReference type="EMBL" id="KAE9979167.1"/>
    </source>
</evidence>